<organism evidence="2">
    <name type="scientific">Myoviridae sp. ctQdF5</name>
    <dbReference type="NCBI Taxonomy" id="2825101"/>
    <lineage>
        <taxon>Viruses</taxon>
        <taxon>Duplodnaviria</taxon>
        <taxon>Heunggongvirae</taxon>
        <taxon>Uroviricota</taxon>
        <taxon>Caudoviricetes</taxon>
    </lineage>
</organism>
<dbReference type="EMBL" id="BK015995">
    <property type="protein sequence ID" value="DAF88775.1"/>
    <property type="molecule type" value="Genomic_DNA"/>
</dbReference>
<dbReference type="InterPro" id="IPR056937">
    <property type="entry name" value="YqbQ/XkdQ"/>
</dbReference>
<accession>A0A8S5U2U0</accession>
<feature type="domain" description="YqbQ/XkdQ" evidence="1">
    <location>
        <begin position="18"/>
        <end position="295"/>
    </location>
</feature>
<proteinExistence type="predicted"/>
<reference evidence="2" key="1">
    <citation type="journal article" date="2021" name="Proc. Natl. Acad. Sci. U.S.A.">
        <title>A Catalog of Tens of Thousands of Viruses from Human Metagenomes Reveals Hidden Associations with Chronic Diseases.</title>
        <authorList>
            <person name="Tisza M.J."/>
            <person name="Buck C.B."/>
        </authorList>
    </citation>
    <scope>NUCLEOTIDE SEQUENCE</scope>
    <source>
        <strain evidence="2">CtQdF5</strain>
    </source>
</reference>
<protein>
    <submittedName>
        <fullName evidence="2">43 kDa tail protein</fullName>
    </submittedName>
</protein>
<name>A0A8S5U2U0_9CAUD</name>
<evidence type="ECO:0000259" key="1">
    <source>
        <dbReference type="Pfam" id="PF24032"/>
    </source>
</evidence>
<evidence type="ECO:0000313" key="2">
    <source>
        <dbReference type="EMBL" id="DAF88775.1"/>
    </source>
</evidence>
<sequence>MKLIVDNKDITNLCISATWSGDIDERSRSLSFTYLYNPKISMPLVKVEIGNSINLFDDKNRLLYVGVVTEVSSSLSGSDVSITSRDVLWYLGKNKLAGVYKGSADTITKKILGEFNIQIDYLESLNIDKTIISTGDKTIFQAITEAYGNEFYLSAAGEKVTVRKKGTDVVAILSGKTNLIDANYKKSMESMINKVVVIDDQGNKVFETVETDNIKYGILQEVIKKEKDKDIKISAKEKLTGIKDDSTITAIGSVEVIAGKAIIIQDVSNGFSGKFLVTSDSHSFSAGEHTMSLNIEVINE</sequence>
<dbReference type="SUPFAM" id="SSF69279">
    <property type="entry name" value="Phage tail proteins"/>
    <property type="match status" value="1"/>
</dbReference>
<dbReference type="Pfam" id="PF24032">
    <property type="entry name" value="YQBQ"/>
    <property type="match status" value="1"/>
</dbReference>